<dbReference type="AlphaFoldDB" id="A0A1H2RSP7"/>
<dbReference type="Pfam" id="PF04352">
    <property type="entry name" value="ProQ"/>
    <property type="match status" value="1"/>
</dbReference>
<dbReference type="GO" id="GO:0033592">
    <property type="term" value="F:RNA strand annealing activity"/>
    <property type="evidence" value="ECO:0007669"/>
    <property type="project" value="InterPro"/>
</dbReference>
<dbReference type="Proteomes" id="UP000198500">
    <property type="component" value="Unassembled WGS sequence"/>
</dbReference>
<dbReference type="OrthoDB" id="8421419at2"/>
<feature type="domain" description="ProQ/FinO" evidence="5">
    <location>
        <begin position="143"/>
        <end position="252"/>
    </location>
</feature>
<dbReference type="InterPro" id="IPR023529">
    <property type="entry name" value="ProQ"/>
</dbReference>
<feature type="region of interest" description="Disordered" evidence="4">
    <location>
        <begin position="235"/>
        <end position="276"/>
    </location>
</feature>
<dbReference type="GO" id="GO:0005829">
    <property type="term" value="C:cytosol"/>
    <property type="evidence" value="ECO:0007669"/>
    <property type="project" value="TreeGrafter"/>
</dbReference>
<evidence type="ECO:0000256" key="1">
    <source>
        <dbReference type="ARBA" id="ARBA00022490"/>
    </source>
</evidence>
<evidence type="ECO:0000256" key="4">
    <source>
        <dbReference type="SAM" id="MobiDB-lite"/>
    </source>
</evidence>
<keyword evidence="3" id="KW-0143">Chaperone</keyword>
<evidence type="ECO:0000313" key="6">
    <source>
        <dbReference type="EMBL" id="SDW22335.1"/>
    </source>
</evidence>
<dbReference type="SMART" id="SM00945">
    <property type="entry name" value="ProQ"/>
    <property type="match status" value="1"/>
</dbReference>
<dbReference type="SUPFAM" id="SSF48657">
    <property type="entry name" value="FinO-like"/>
    <property type="match status" value="1"/>
</dbReference>
<dbReference type="InterPro" id="IPR016103">
    <property type="entry name" value="ProQ/FinO"/>
</dbReference>
<evidence type="ECO:0000256" key="2">
    <source>
        <dbReference type="ARBA" id="ARBA00022884"/>
    </source>
</evidence>
<reference evidence="6 7" key="1">
    <citation type="submission" date="2016-10" db="EMBL/GenBank/DDBJ databases">
        <authorList>
            <person name="de Groot N.N."/>
        </authorList>
    </citation>
    <scope>NUCLEOTIDE SEQUENCE [LARGE SCALE GENOMIC DNA]</scope>
    <source>
        <strain evidence="6 7">DSM 19219</strain>
    </source>
</reference>
<organism evidence="6 7">
    <name type="scientific">Aidingimonas halophila</name>
    <dbReference type="NCBI Taxonomy" id="574349"/>
    <lineage>
        <taxon>Bacteria</taxon>
        <taxon>Pseudomonadati</taxon>
        <taxon>Pseudomonadota</taxon>
        <taxon>Gammaproteobacteria</taxon>
        <taxon>Oceanospirillales</taxon>
        <taxon>Halomonadaceae</taxon>
        <taxon>Aidingimonas</taxon>
    </lineage>
</organism>
<dbReference type="GO" id="GO:0010608">
    <property type="term" value="P:post-transcriptional regulation of gene expression"/>
    <property type="evidence" value="ECO:0007669"/>
    <property type="project" value="InterPro"/>
</dbReference>
<feature type="compositionally biased region" description="Polar residues" evidence="4">
    <location>
        <begin position="81"/>
        <end position="92"/>
    </location>
</feature>
<proteinExistence type="predicted"/>
<keyword evidence="2" id="KW-0694">RNA-binding</keyword>
<dbReference type="InterPro" id="IPR036442">
    <property type="entry name" value="ProQ/FinO_sf"/>
</dbReference>
<dbReference type="RefSeq" id="WP_092567802.1">
    <property type="nucleotide sequence ID" value="NZ_BMXH01000001.1"/>
</dbReference>
<protein>
    <submittedName>
        <fullName evidence="6">ProP effector</fullName>
    </submittedName>
</protein>
<keyword evidence="1" id="KW-0963">Cytoplasm</keyword>
<sequence>MLNQRVNALFDALEQHVERHRDERLAMQERVAELAARNRELQASQRELQEQLAAATSSPQPAQRHRSQGLAALMARRGNPGTDSRPSPSGNAPQPADDTPNERTTPVNPRYSADHDVAAPSTPQADPPQRDDGESSQNRLPIGEAPSPQALLDEWYHRYTETFFKGHTRPLKIGIHKDLMAREPWPEKLVRRALACYVHLPRYLKAVRAGAERVDLDGANAGEVTEGEAKYARRQLEELRAQDRSQKARKEQRRQQQDRAERLERKIGELLAKHER</sequence>
<keyword evidence="7" id="KW-1185">Reference proteome</keyword>
<name>A0A1H2RSP7_9GAMM</name>
<evidence type="ECO:0000313" key="7">
    <source>
        <dbReference type="Proteomes" id="UP000198500"/>
    </source>
</evidence>
<dbReference type="GO" id="GO:0034057">
    <property type="term" value="F:RNA strand-exchange activity"/>
    <property type="evidence" value="ECO:0007669"/>
    <property type="project" value="InterPro"/>
</dbReference>
<dbReference type="EMBL" id="FNNI01000001">
    <property type="protein sequence ID" value="SDW22335.1"/>
    <property type="molecule type" value="Genomic_DNA"/>
</dbReference>
<feature type="region of interest" description="Disordered" evidence="4">
    <location>
        <begin position="45"/>
        <end position="145"/>
    </location>
</feature>
<accession>A0A1H2RSP7</accession>
<gene>
    <name evidence="6" type="ORF">SAMN05443545_101395</name>
</gene>
<dbReference type="PANTHER" id="PTHR38106:SF1">
    <property type="entry name" value="RNA CHAPERONE PROQ"/>
    <property type="match status" value="1"/>
</dbReference>
<dbReference type="STRING" id="574349.SAMN05443545_101395"/>
<dbReference type="PANTHER" id="PTHR38106">
    <property type="entry name" value="RNA CHAPERONE PROQ"/>
    <property type="match status" value="1"/>
</dbReference>
<evidence type="ECO:0000256" key="3">
    <source>
        <dbReference type="ARBA" id="ARBA00023186"/>
    </source>
</evidence>
<dbReference type="Gene3D" id="1.10.1710.10">
    <property type="entry name" value="ProQ/FinO domain"/>
    <property type="match status" value="1"/>
</dbReference>
<evidence type="ECO:0000259" key="5">
    <source>
        <dbReference type="SMART" id="SM00945"/>
    </source>
</evidence>